<dbReference type="RefSeq" id="XP_022387770.1">
    <property type="nucleotide sequence ID" value="XM_022534928.1"/>
</dbReference>
<comment type="caution">
    <text evidence="2">The sequence shown here is derived from an EMBL/GenBank/DDBJ whole genome shotgun (WGS) entry which is preliminary data.</text>
</comment>
<dbReference type="SUPFAM" id="SSF52540">
    <property type="entry name" value="P-loop containing nucleoside triphosphate hydrolases"/>
    <property type="match status" value="1"/>
</dbReference>
<feature type="compositionally biased region" description="Low complexity" evidence="1">
    <location>
        <begin position="1"/>
        <end position="13"/>
    </location>
</feature>
<accession>A0A1F7ZX56</accession>
<organism evidence="2 3">
    <name type="scientific">Aspergillus bombycis</name>
    <dbReference type="NCBI Taxonomy" id="109264"/>
    <lineage>
        <taxon>Eukaryota</taxon>
        <taxon>Fungi</taxon>
        <taxon>Dikarya</taxon>
        <taxon>Ascomycota</taxon>
        <taxon>Pezizomycotina</taxon>
        <taxon>Eurotiomycetes</taxon>
        <taxon>Eurotiomycetidae</taxon>
        <taxon>Eurotiales</taxon>
        <taxon>Aspergillaceae</taxon>
        <taxon>Aspergillus</taxon>
    </lineage>
</organism>
<dbReference type="Proteomes" id="UP000179179">
    <property type="component" value="Unassembled WGS sequence"/>
</dbReference>
<dbReference type="STRING" id="109264.A0A1F7ZX56"/>
<dbReference type="OrthoDB" id="2364732at2759"/>
<dbReference type="AlphaFoldDB" id="A0A1F7ZX56"/>
<protein>
    <submittedName>
        <fullName evidence="2">Uncharacterized protein</fullName>
    </submittedName>
</protein>
<proteinExistence type="predicted"/>
<evidence type="ECO:0000313" key="2">
    <source>
        <dbReference type="EMBL" id="OGM44053.1"/>
    </source>
</evidence>
<sequence length="606" mass="68689">MLSSPSSRLFTSPSSPPSDIKHTSTARTLAAGPCTATCKSGKLKIPCPCTQGIFTVTPGSPLEGTCEDCDHLLSLHRSFGSKSSPTDILASAGNSDHTRQRVMHRLTTSDPTRCLRRDTVSKLAAAVDDKDVIHVRGTPASGKTVLSELLRDYYHEQKRKVFLLKTWKPLDSCEGGDPWTQFASLLQERYRTSSATDFFDKGTVIIVDEAQGSYQDISFWNTIIKERRDGRGAMIKICLFCSYGSPRTGVDADHVYYTPATFGPAQRITLTPQPEKYSPKLGLFYTPDEFHEAVGDGLLIRAHKWASRRVKSLVDFLQSEHRHDLKHGRIGTITKDHVLDDLKDDAQVFEYVRNTGVSRSFPTGTHLTHEASETLSKILLEGNMLWDDNDVGLRKCYERGWVQRMPWGDMEVHDVAVLPSRLHEKWLEYIIGKKARPLPARFNKLDELCLEVLSKFSTMNLRHAVQGKKISTAAKYRPLEAQYQDEFYRSFSLVAGRGVPICSEWSRTGDGRVDFYIPGKQWAIELLRDHDRVNEHISRFKEGGKYHPWLKENEVEHWIIIDCASSPLTAAYSEPRLWTAVFANGYSQMKVYDYENRLLTDIHLQN</sequence>
<dbReference type="GeneID" id="34451189"/>
<name>A0A1F7ZX56_9EURO</name>
<keyword evidence="3" id="KW-1185">Reference proteome</keyword>
<dbReference type="EMBL" id="LYCR01000061">
    <property type="protein sequence ID" value="OGM44053.1"/>
    <property type="molecule type" value="Genomic_DNA"/>
</dbReference>
<evidence type="ECO:0000256" key="1">
    <source>
        <dbReference type="SAM" id="MobiDB-lite"/>
    </source>
</evidence>
<feature type="region of interest" description="Disordered" evidence="1">
    <location>
        <begin position="1"/>
        <end position="24"/>
    </location>
</feature>
<reference evidence="2 3" key="1">
    <citation type="journal article" date="2016" name="Genome Biol. Evol.">
        <title>Draft genome sequence of an aflatoxigenic Aspergillus species, A. bombycis.</title>
        <authorList>
            <person name="Moore G.G."/>
            <person name="Mack B.M."/>
            <person name="Beltz S.B."/>
            <person name="Gilbert M.K."/>
        </authorList>
    </citation>
    <scope>NUCLEOTIDE SEQUENCE [LARGE SCALE GENOMIC DNA]</scope>
    <source>
        <strain evidence="3">NRRL 26010</strain>
    </source>
</reference>
<evidence type="ECO:0000313" key="3">
    <source>
        <dbReference type="Proteomes" id="UP000179179"/>
    </source>
</evidence>
<gene>
    <name evidence="2" type="ORF">ABOM_007799</name>
</gene>
<dbReference type="InterPro" id="IPR027417">
    <property type="entry name" value="P-loop_NTPase"/>
</dbReference>